<evidence type="ECO:0000313" key="3">
    <source>
        <dbReference type="EMBL" id="KAH8103609.1"/>
    </source>
</evidence>
<feature type="transmembrane region" description="Helical" evidence="2">
    <location>
        <begin position="224"/>
        <end position="252"/>
    </location>
</feature>
<protein>
    <submittedName>
        <fullName evidence="3">Uncharacterized protein</fullName>
    </submittedName>
</protein>
<keyword evidence="2" id="KW-1133">Transmembrane helix</keyword>
<organism evidence="3 4">
    <name type="scientific">Cristinia sonorae</name>
    <dbReference type="NCBI Taxonomy" id="1940300"/>
    <lineage>
        <taxon>Eukaryota</taxon>
        <taxon>Fungi</taxon>
        <taxon>Dikarya</taxon>
        <taxon>Basidiomycota</taxon>
        <taxon>Agaricomycotina</taxon>
        <taxon>Agaricomycetes</taxon>
        <taxon>Agaricomycetidae</taxon>
        <taxon>Agaricales</taxon>
        <taxon>Pleurotineae</taxon>
        <taxon>Stephanosporaceae</taxon>
        <taxon>Cristinia</taxon>
    </lineage>
</organism>
<feature type="region of interest" description="Disordered" evidence="1">
    <location>
        <begin position="321"/>
        <end position="357"/>
    </location>
</feature>
<evidence type="ECO:0000256" key="2">
    <source>
        <dbReference type="SAM" id="Phobius"/>
    </source>
</evidence>
<comment type="caution">
    <text evidence="3">The sequence shown here is derived from an EMBL/GenBank/DDBJ whole genome shotgun (WGS) entry which is preliminary data.</text>
</comment>
<feature type="compositionally biased region" description="Polar residues" evidence="1">
    <location>
        <begin position="321"/>
        <end position="356"/>
    </location>
</feature>
<accession>A0A8K0XSH0</accession>
<dbReference type="Proteomes" id="UP000813824">
    <property type="component" value="Unassembled WGS sequence"/>
</dbReference>
<feature type="transmembrane region" description="Helical" evidence="2">
    <location>
        <begin position="184"/>
        <end position="203"/>
    </location>
</feature>
<feature type="transmembrane region" description="Helical" evidence="2">
    <location>
        <begin position="59"/>
        <end position="85"/>
    </location>
</feature>
<keyword evidence="2" id="KW-0472">Membrane</keyword>
<dbReference type="EMBL" id="JAEVFJ010000007">
    <property type="protein sequence ID" value="KAH8103609.1"/>
    <property type="molecule type" value="Genomic_DNA"/>
</dbReference>
<feature type="transmembrane region" description="Helical" evidence="2">
    <location>
        <begin position="258"/>
        <end position="278"/>
    </location>
</feature>
<dbReference type="OrthoDB" id="3259206at2759"/>
<evidence type="ECO:0000256" key="1">
    <source>
        <dbReference type="SAM" id="MobiDB-lite"/>
    </source>
</evidence>
<feature type="transmembrane region" description="Helical" evidence="2">
    <location>
        <begin position="140"/>
        <end position="164"/>
    </location>
</feature>
<keyword evidence="4" id="KW-1185">Reference proteome</keyword>
<gene>
    <name evidence="3" type="ORF">BXZ70DRAFT_742410</name>
</gene>
<feature type="transmembrane region" description="Helical" evidence="2">
    <location>
        <begin position="105"/>
        <end position="128"/>
    </location>
</feature>
<name>A0A8K0XSH0_9AGAR</name>
<evidence type="ECO:0000313" key="4">
    <source>
        <dbReference type="Proteomes" id="UP000813824"/>
    </source>
</evidence>
<sequence length="386" mass="42537">MALTQEELHQHALELMYNSGHVIGIIPQSILYGIYSCLISMSSYMMLKKGLKTKSRRFLFGMTLAMYAYATLYMVMSTANLILFIKGWFLDIEARGPHGDAIQLFSAIGLINYVLTDGVVVWRAWVLCRDDSRNGLMVSLGFLALACLSVTSTIAIRIGLFVATKGQLNKHLSRAIDITQVANLVFSLLTNFTATSIVALKAWRHRRFFTEMRVRDSKTHSSRIMALLIESGFFYCISLITVLVATVIRLPVGTFGDLYTPVNVQLAGIYPIVVLLLVNHERSLDHTMFVNSVAVHVSGMASTGNPTRSAARPMSTVLFRSNPSRASSQSHTTITSESGSPGMSFDTKSTRASAEQSFLEKTGLPDVPCEPFEVSLNEVLEIKSGV</sequence>
<feature type="transmembrane region" description="Helical" evidence="2">
    <location>
        <begin position="25"/>
        <end position="47"/>
    </location>
</feature>
<dbReference type="AlphaFoldDB" id="A0A8K0XSH0"/>
<reference evidence="3" key="1">
    <citation type="journal article" date="2021" name="New Phytol.">
        <title>Evolutionary innovations through gain and loss of genes in the ectomycorrhizal Boletales.</title>
        <authorList>
            <person name="Wu G."/>
            <person name="Miyauchi S."/>
            <person name="Morin E."/>
            <person name="Kuo A."/>
            <person name="Drula E."/>
            <person name="Varga T."/>
            <person name="Kohler A."/>
            <person name="Feng B."/>
            <person name="Cao Y."/>
            <person name="Lipzen A."/>
            <person name="Daum C."/>
            <person name="Hundley H."/>
            <person name="Pangilinan J."/>
            <person name="Johnson J."/>
            <person name="Barry K."/>
            <person name="LaButti K."/>
            <person name="Ng V."/>
            <person name="Ahrendt S."/>
            <person name="Min B."/>
            <person name="Choi I.G."/>
            <person name="Park H."/>
            <person name="Plett J.M."/>
            <person name="Magnuson J."/>
            <person name="Spatafora J.W."/>
            <person name="Nagy L.G."/>
            <person name="Henrissat B."/>
            <person name="Grigoriev I.V."/>
            <person name="Yang Z.L."/>
            <person name="Xu J."/>
            <person name="Martin F.M."/>
        </authorList>
    </citation>
    <scope>NUCLEOTIDE SEQUENCE</scope>
    <source>
        <strain evidence="3">KKN 215</strain>
    </source>
</reference>
<proteinExistence type="predicted"/>
<keyword evidence="2" id="KW-0812">Transmembrane</keyword>